<keyword evidence="2" id="KW-1185">Reference proteome</keyword>
<gene>
    <name evidence="1" type="ORF">T03_10762</name>
</gene>
<dbReference type="AlphaFoldDB" id="A0A0V0YSD7"/>
<organism evidence="1 2">
    <name type="scientific">Trichinella britovi</name>
    <name type="common">Parasitic roundworm</name>
    <dbReference type="NCBI Taxonomy" id="45882"/>
    <lineage>
        <taxon>Eukaryota</taxon>
        <taxon>Metazoa</taxon>
        <taxon>Ecdysozoa</taxon>
        <taxon>Nematoda</taxon>
        <taxon>Enoplea</taxon>
        <taxon>Dorylaimia</taxon>
        <taxon>Trichinellida</taxon>
        <taxon>Trichinellidae</taxon>
        <taxon>Trichinella</taxon>
    </lineage>
</organism>
<reference evidence="1 2" key="1">
    <citation type="submission" date="2015-01" db="EMBL/GenBank/DDBJ databases">
        <title>Evolution of Trichinella species and genotypes.</title>
        <authorList>
            <person name="Korhonen P.K."/>
            <person name="Edoardo P."/>
            <person name="Giuseppe L.R."/>
            <person name="Gasser R.B."/>
        </authorList>
    </citation>
    <scope>NUCLEOTIDE SEQUENCE [LARGE SCALE GENOMIC DNA]</scope>
    <source>
        <strain evidence="1">ISS120</strain>
    </source>
</reference>
<dbReference type="EMBL" id="JYDI01006688">
    <property type="protein sequence ID" value="KRY03255.1"/>
    <property type="molecule type" value="Genomic_DNA"/>
</dbReference>
<dbReference type="Proteomes" id="UP000054653">
    <property type="component" value="Unassembled WGS sequence"/>
</dbReference>
<evidence type="ECO:0000313" key="2">
    <source>
        <dbReference type="Proteomes" id="UP000054653"/>
    </source>
</evidence>
<name>A0A0V0YSD7_TRIBR</name>
<proteinExistence type="predicted"/>
<comment type="caution">
    <text evidence="1">The sequence shown here is derived from an EMBL/GenBank/DDBJ whole genome shotgun (WGS) entry which is preliminary data.</text>
</comment>
<evidence type="ECO:0000313" key="1">
    <source>
        <dbReference type="EMBL" id="KRY03255.1"/>
    </source>
</evidence>
<accession>A0A0V0YSD7</accession>
<sequence>MREDLMLTASDGHSRFFKQIIYYSNITPGS</sequence>
<protein>
    <submittedName>
        <fullName evidence="1">Uncharacterized protein</fullName>
    </submittedName>
</protein>